<sequence>MYPRIQAQTPKICKIPGVLWPVIYGFSNSSVQNRKGKQFFELFGPDWQVFGLILESEMKCLLTFLFFSCRFSKLSLKWKRKTFRYLELGNSSWILFWVIEVSSQNSHLMHLLKESLIKINQIFFKFQLENLKHSNRTFFLFFYRFTSELGKLNLCFCELKLKI</sequence>
<organism evidence="1 2">
    <name type="scientific">Glomus cerebriforme</name>
    <dbReference type="NCBI Taxonomy" id="658196"/>
    <lineage>
        <taxon>Eukaryota</taxon>
        <taxon>Fungi</taxon>
        <taxon>Fungi incertae sedis</taxon>
        <taxon>Mucoromycota</taxon>
        <taxon>Glomeromycotina</taxon>
        <taxon>Glomeromycetes</taxon>
        <taxon>Glomerales</taxon>
        <taxon>Glomeraceae</taxon>
        <taxon>Glomus</taxon>
    </lineage>
</organism>
<keyword evidence="2" id="KW-1185">Reference proteome</keyword>
<protein>
    <submittedName>
        <fullName evidence="1">Uncharacterized protein</fullName>
    </submittedName>
</protein>
<name>A0A397SZ26_9GLOM</name>
<dbReference type="Proteomes" id="UP000265703">
    <property type="component" value="Unassembled WGS sequence"/>
</dbReference>
<comment type="caution">
    <text evidence="1">The sequence shown here is derived from an EMBL/GenBank/DDBJ whole genome shotgun (WGS) entry which is preliminary data.</text>
</comment>
<evidence type="ECO:0000313" key="2">
    <source>
        <dbReference type="Proteomes" id="UP000265703"/>
    </source>
</evidence>
<proteinExistence type="predicted"/>
<dbReference type="EMBL" id="QKYT01000151">
    <property type="protein sequence ID" value="RIA91470.1"/>
    <property type="molecule type" value="Genomic_DNA"/>
</dbReference>
<evidence type="ECO:0000313" key="1">
    <source>
        <dbReference type="EMBL" id="RIA91470.1"/>
    </source>
</evidence>
<accession>A0A397SZ26</accession>
<dbReference type="OrthoDB" id="2447555at2759"/>
<gene>
    <name evidence="1" type="ORF">C1645_737055</name>
</gene>
<dbReference type="AlphaFoldDB" id="A0A397SZ26"/>
<reference evidence="1 2" key="1">
    <citation type="submission" date="2018-06" db="EMBL/GenBank/DDBJ databases">
        <title>Comparative genomics reveals the genomic features of Rhizophagus irregularis, R. cerebriforme, R. diaphanum and Gigaspora rosea, and their symbiotic lifestyle signature.</title>
        <authorList>
            <person name="Morin E."/>
            <person name="San Clemente H."/>
            <person name="Chen E.C.H."/>
            <person name="De La Providencia I."/>
            <person name="Hainaut M."/>
            <person name="Kuo A."/>
            <person name="Kohler A."/>
            <person name="Murat C."/>
            <person name="Tang N."/>
            <person name="Roy S."/>
            <person name="Loubradou J."/>
            <person name="Henrissat B."/>
            <person name="Grigoriev I.V."/>
            <person name="Corradi N."/>
            <person name="Roux C."/>
            <person name="Martin F.M."/>
        </authorList>
    </citation>
    <scope>NUCLEOTIDE SEQUENCE [LARGE SCALE GENOMIC DNA]</scope>
    <source>
        <strain evidence="1 2">DAOM 227022</strain>
    </source>
</reference>